<evidence type="ECO:0000313" key="2">
    <source>
        <dbReference type="EMBL" id="GAA1554169.1"/>
    </source>
</evidence>
<protein>
    <recommendedName>
        <fullName evidence="1">DUF6457 domain-containing protein</fullName>
    </recommendedName>
</protein>
<dbReference type="Pfam" id="PF20058">
    <property type="entry name" value="DUF6457"/>
    <property type="match status" value="1"/>
</dbReference>
<dbReference type="EMBL" id="BAAANV010000069">
    <property type="protein sequence ID" value="GAA1554169.1"/>
    <property type="molecule type" value="Genomic_DNA"/>
</dbReference>
<name>A0ABN2C820_9MICO</name>
<sequence length="87" mass="9669">MVTMSTHPEQWTHWVEKACTALDLDPADVDIDLVHELSKNVSHEVTRPLAPVSSYLLGIVVGRRLERGEPVDAAAQREIADRVPLTD</sequence>
<proteinExistence type="predicted"/>
<organism evidence="2 3">
    <name type="scientific">Dermacoccus barathri</name>
    <dbReference type="NCBI Taxonomy" id="322601"/>
    <lineage>
        <taxon>Bacteria</taxon>
        <taxon>Bacillati</taxon>
        <taxon>Actinomycetota</taxon>
        <taxon>Actinomycetes</taxon>
        <taxon>Micrococcales</taxon>
        <taxon>Dermacoccaceae</taxon>
        <taxon>Dermacoccus</taxon>
    </lineage>
</organism>
<keyword evidence="3" id="KW-1185">Reference proteome</keyword>
<dbReference type="InterPro" id="IPR045598">
    <property type="entry name" value="DUF6457"/>
</dbReference>
<accession>A0ABN2C820</accession>
<feature type="domain" description="DUF6457" evidence="1">
    <location>
        <begin position="7"/>
        <end position="77"/>
    </location>
</feature>
<dbReference type="Proteomes" id="UP001501288">
    <property type="component" value="Unassembled WGS sequence"/>
</dbReference>
<reference evidence="2 3" key="1">
    <citation type="journal article" date="2019" name="Int. J. Syst. Evol. Microbiol.">
        <title>The Global Catalogue of Microorganisms (GCM) 10K type strain sequencing project: providing services to taxonomists for standard genome sequencing and annotation.</title>
        <authorList>
            <consortium name="The Broad Institute Genomics Platform"/>
            <consortium name="The Broad Institute Genome Sequencing Center for Infectious Disease"/>
            <person name="Wu L."/>
            <person name="Ma J."/>
        </authorList>
    </citation>
    <scope>NUCLEOTIDE SEQUENCE [LARGE SCALE GENOMIC DNA]</scope>
    <source>
        <strain evidence="2 3">JCM 14588</strain>
    </source>
</reference>
<comment type="caution">
    <text evidence="2">The sequence shown here is derived from an EMBL/GenBank/DDBJ whole genome shotgun (WGS) entry which is preliminary data.</text>
</comment>
<evidence type="ECO:0000259" key="1">
    <source>
        <dbReference type="Pfam" id="PF20058"/>
    </source>
</evidence>
<evidence type="ECO:0000313" key="3">
    <source>
        <dbReference type="Proteomes" id="UP001501288"/>
    </source>
</evidence>
<gene>
    <name evidence="2" type="ORF">GCM10009762_28660</name>
</gene>